<keyword evidence="3" id="KW-1185">Reference proteome</keyword>
<comment type="caution">
    <text evidence="2">The sequence shown here is derived from an EMBL/GenBank/DDBJ whole genome shotgun (WGS) entry which is preliminary data.</text>
</comment>
<name>A0ABS9NPJ0_9NEIS</name>
<dbReference type="Proteomes" id="UP001298424">
    <property type="component" value="Unassembled WGS sequence"/>
</dbReference>
<proteinExistence type="predicted"/>
<reference evidence="2 3" key="1">
    <citation type="submission" date="2022-02" db="EMBL/GenBank/DDBJ databases">
        <title>Genome sequence data of Kingella unionensis sp. nov. strain CICC 24913 (CCUG 75125).</title>
        <authorList>
            <person name="Xiao M."/>
        </authorList>
    </citation>
    <scope>NUCLEOTIDE SEQUENCE [LARGE SCALE GENOMIC DNA]</scope>
    <source>
        <strain evidence="2 3">CICC 24913</strain>
    </source>
</reference>
<protein>
    <submittedName>
        <fullName evidence="2">Caudovirus prohead protease</fullName>
    </submittedName>
</protein>
<feature type="region of interest" description="Disordered" evidence="1">
    <location>
        <begin position="309"/>
        <end position="343"/>
    </location>
</feature>
<evidence type="ECO:0000256" key="1">
    <source>
        <dbReference type="SAM" id="MobiDB-lite"/>
    </source>
</evidence>
<sequence>MARLYGEIAKTEQQDDGTVKVWGYASSEAVDSDGEIITAEAMKAAIPDYMKFGAVREMHGKSAAGTAIEIKVEDDGRTYFGAHVVDPVAVLKVRTGVYKGFSIGGTVTARDDLNKSLIKGVKLTEISLVDRPANPDAVFTCFKADKGAEQAEDDKDADAADVPAENGKPDDAVGQKDDQADEAEKADFTPDEIARLREMLNKSADEPVKTELVEKSMYDVSELAGVIRGLQWFISDSEYSQLPDEVVGKAKTAAGELMDALKALVEHEAGSLNAEKAAQPESLQKTAQADELAKAQADLAAAKAEIEALKQQPEAPKGSLKAVSKAEDNGGEQDPLNGFTPIVKSDGTLDDVATLIKAAQTGRL</sequence>
<dbReference type="RefSeq" id="WP_238748243.1">
    <property type="nucleotide sequence ID" value="NZ_JAKOOW010000033.1"/>
</dbReference>
<dbReference type="GO" id="GO:0008233">
    <property type="term" value="F:peptidase activity"/>
    <property type="evidence" value="ECO:0007669"/>
    <property type="project" value="UniProtKB-KW"/>
</dbReference>
<dbReference type="EMBL" id="JAKOOW010000033">
    <property type="protein sequence ID" value="MCG6504711.1"/>
    <property type="molecule type" value="Genomic_DNA"/>
</dbReference>
<feature type="compositionally biased region" description="Basic and acidic residues" evidence="1">
    <location>
        <begin position="167"/>
        <end position="190"/>
    </location>
</feature>
<feature type="region of interest" description="Disordered" evidence="1">
    <location>
        <begin position="149"/>
        <end position="190"/>
    </location>
</feature>
<accession>A0ABS9NPJ0</accession>
<keyword evidence="2" id="KW-0378">Hydrolase</keyword>
<dbReference type="GO" id="GO:0006508">
    <property type="term" value="P:proteolysis"/>
    <property type="evidence" value="ECO:0007669"/>
    <property type="project" value="UniProtKB-KW"/>
</dbReference>
<evidence type="ECO:0000313" key="3">
    <source>
        <dbReference type="Proteomes" id="UP001298424"/>
    </source>
</evidence>
<organism evidence="2 3">
    <name type="scientific">Kingella pumchi</name>
    <dbReference type="NCBI Taxonomy" id="2779506"/>
    <lineage>
        <taxon>Bacteria</taxon>
        <taxon>Pseudomonadati</taxon>
        <taxon>Pseudomonadota</taxon>
        <taxon>Betaproteobacteria</taxon>
        <taxon>Neisseriales</taxon>
        <taxon>Neisseriaceae</taxon>
        <taxon>Kingella</taxon>
    </lineage>
</organism>
<gene>
    <name evidence="2" type="ORF">MB824_09400</name>
</gene>
<keyword evidence="2" id="KW-0645">Protease</keyword>
<evidence type="ECO:0000313" key="2">
    <source>
        <dbReference type="EMBL" id="MCG6504711.1"/>
    </source>
</evidence>